<dbReference type="PROSITE" id="PS51186">
    <property type="entry name" value="GNAT"/>
    <property type="match status" value="1"/>
</dbReference>
<dbReference type="Proteomes" id="UP001185012">
    <property type="component" value="Unassembled WGS sequence"/>
</dbReference>
<dbReference type="EMBL" id="JAVDQG010000008">
    <property type="protein sequence ID" value="MDR6227212.1"/>
    <property type="molecule type" value="Genomic_DNA"/>
</dbReference>
<reference evidence="3 4" key="1">
    <citation type="submission" date="2023-07" db="EMBL/GenBank/DDBJ databases">
        <title>Genomic Encyclopedia of Type Strains, Phase IV (KMG-IV): sequencing the most valuable type-strain genomes for metagenomic binning, comparative biology and taxonomic classification.</title>
        <authorList>
            <person name="Goeker M."/>
        </authorList>
    </citation>
    <scope>NUCLEOTIDE SEQUENCE [LARGE SCALE GENOMIC DNA]</scope>
    <source>
        <strain evidence="3 4">DSM 45903</strain>
    </source>
</reference>
<organism evidence="3 4">
    <name type="scientific">Desmospora profundinema</name>
    <dbReference type="NCBI Taxonomy" id="1571184"/>
    <lineage>
        <taxon>Bacteria</taxon>
        <taxon>Bacillati</taxon>
        <taxon>Bacillota</taxon>
        <taxon>Bacilli</taxon>
        <taxon>Bacillales</taxon>
        <taxon>Thermoactinomycetaceae</taxon>
        <taxon>Desmospora</taxon>
    </lineage>
</organism>
<proteinExistence type="predicted"/>
<keyword evidence="3" id="KW-0012">Acyltransferase</keyword>
<evidence type="ECO:0000313" key="4">
    <source>
        <dbReference type="Proteomes" id="UP001185012"/>
    </source>
</evidence>
<dbReference type="GO" id="GO:0047663">
    <property type="term" value="F:aminoglycoside 6'-N-acetyltransferase activity"/>
    <property type="evidence" value="ECO:0007669"/>
    <property type="project" value="UniProtKB-EC"/>
</dbReference>
<dbReference type="InterPro" id="IPR016181">
    <property type="entry name" value="Acyl_CoA_acyltransferase"/>
</dbReference>
<dbReference type="PANTHER" id="PTHR31438:SF1">
    <property type="entry name" value="LYSINE N-ACYLTRANSFERASE C17G9.06C-RELATED"/>
    <property type="match status" value="1"/>
</dbReference>
<sequence length="186" mass="22101">MWFQKDMLSVRKVVEQDIPLLAQWLSDERVLYFYEGRDQPYDEDRVRKEYLTRQEGETIDYGIAEWEETPIGLIQIYKLDKDSMRKYGYPPDVSVWGMDQFIGEPDYWNRGIGTRLVQSAVKYLTGEKGAQIVVMDPQVRNSRAIRCYEKCGFQKVQMLPRHEKHEGVWQNCWLMEYDKEAPGEDV</sequence>
<keyword evidence="1" id="KW-0046">Antibiotic resistance</keyword>
<dbReference type="InterPro" id="IPR000182">
    <property type="entry name" value="GNAT_dom"/>
</dbReference>
<accession>A0ABU1IRM9</accession>
<evidence type="ECO:0000313" key="3">
    <source>
        <dbReference type="EMBL" id="MDR6227212.1"/>
    </source>
</evidence>
<dbReference type="SUPFAM" id="SSF55729">
    <property type="entry name" value="Acyl-CoA N-acyltransferases (Nat)"/>
    <property type="match status" value="1"/>
</dbReference>
<name>A0ABU1IRM9_9BACL</name>
<comment type="caution">
    <text evidence="3">The sequence shown here is derived from an EMBL/GenBank/DDBJ whole genome shotgun (WGS) entry which is preliminary data.</text>
</comment>
<dbReference type="EC" id="2.3.1.82" evidence="3"/>
<keyword evidence="4" id="KW-1185">Reference proteome</keyword>
<dbReference type="Pfam" id="PF13523">
    <property type="entry name" value="Acetyltransf_8"/>
    <property type="match status" value="1"/>
</dbReference>
<protein>
    <submittedName>
        <fullName evidence="3">Aminoglycoside 6'-N-acetyltransferase</fullName>
        <ecNumber evidence="3">2.3.1.82</ecNumber>
    </submittedName>
</protein>
<dbReference type="CDD" id="cd04301">
    <property type="entry name" value="NAT_SF"/>
    <property type="match status" value="1"/>
</dbReference>
<evidence type="ECO:0000259" key="2">
    <source>
        <dbReference type="PROSITE" id="PS51186"/>
    </source>
</evidence>
<evidence type="ECO:0000256" key="1">
    <source>
        <dbReference type="ARBA" id="ARBA00023251"/>
    </source>
</evidence>
<dbReference type="RefSeq" id="WP_309868151.1">
    <property type="nucleotide sequence ID" value="NZ_JAVDQG010000008.1"/>
</dbReference>
<dbReference type="PANTHER" id="PTHR31438">
    <property type="entry name" value="LYSINE N-ACYLTRANSFERASE C17G9.06C-RELATED"/>
    <property type="match status" value="1"/>
</dbReference>
<keyword evidence="3" id="KW-0808">Transferase</keyword>
<feature type="domain" description="N-acetyltransferase" evidence="2">
    <location>
        <begin position="8"/>
        <end position="180"/>
    </location>
</feature>
<dbReference type="Gene3D" id="3.40.630.30">
    <property type="match status" value="1"/>
</dbReference>
<gene>
    <name evidence="3" type="ORF">JOE21_003227</name>
</gene>